<sequence>MKVPARIQTYIAFRRTAPGEAMRQELLTQFSFEAGRLLYDASRGSRTSAANLALDGTPQSPVSMNQVIYDDRQQLGDYVRIRDVVTPRDPVNFKGKIYLLTDSQVYGSADLFSFYLKQLDLAELVGKQNRGDGIAQTFGFYRMPLPYSGIVFQIQMAYGFNKDGSPNHDRGTTIDVARENGEELEYALKQSIRKIQPEP</sequence>
<feature type="domain" description="Tail specific protease" evidence="1">
    <location>
        <begin position="75"/>
        <end position="176"/>
    </location>
</feature>
<comment type="caution">
    <text evidence="2">The sequence shown here is derived from an EMBL/GenBank/DDBJ whole genome shotgun (WGS) entry which is preliminary data.</text>
</comment>
<proteinExistence type="predicted"/>
<dbReference type="GO" id="GO:0006508">
    <property type="term" value="P:proteolysis"/>
    <property type="evidence" value="ECO:0007669"/>
    <property type="project" value="InterPro"/>
</dbReference>
<dbReference type="AlphaFoldDB" id="A0A645FLA9"/>
<dbReference type="EMBL" id="VSSQ01061894">
    <property type="protein sequence ID" value="MPN15185.1"/>
    <property type="molecule type" value="Genomic_DNA"/>
</dbReference>
<dbReference type="InterPro" id="IPR005151">
    <property type="entry name" value="Tail-specific_protease"/>
</dbReference>
<accession>A0A645FLA9</accession>
<dbReference type="SUPFAM" id="SSF52096">
    <property type="entry name" value="ClpP/crotonase"/>
    <property type="match status" value="1"/>
</dbReference>
<organism evidence="2">
    <name type="scientific">bioreactor metagenome</name>
    <dbReference type="NCBI Taxonomy" id="1076179"/>
    <lineage>
        <taxon>unclassified sequences</taxon>
        <taxon>metagenomes</taxon>
        <taxon>ecological metagenomes</taxon>
    </lineage>
</organism>
<name>A0A645FLA9_9ZZZZ</name>
<dbReference type="GO" id="GO:0008236">
    <property type="term" value="F:serine-type peptidase activity"/>
    <property type="evidence" value="ECO:0007669"/>
    <property type="project" value="InterPro"/>
</dbReference>
<gene>
    <name evidence="2" type="ORF">SDC9_162514</name>
</gene>
<reference evidence="2" key="1">
    <citation type="submission" date="2019-08" db="EMBL/GenBank/DDBJ databases">
        <authorList>
            <person name="Kucharzyk K."/>
            <person name="Murdoch R.W."/>
            <person name="Higgins S."/>
            <person name="Loffler F."/>
        </authorList>
    </citation>
    <scope>NUCLEOTIDE SEQUENCE</scope>
</reference>
<evidence type="ECO:0000313" key="2">
    <source>
        <dbReference type="EMBL" id="MPN15185.1"/>
    </source>
</evidence>
<dbReference type="Pfam" id="PF03572">
    <property type="entry name" value="Peptidase_S41"/>
    <property type="match status" value="1"/>
</dbReference>
<dbReference type="InterPro" id="IPR029045">
    <property type="entry name" value="ClpP/crotonase-like_dom_sf"/>
</dbReference>
<evidence type="ECO:0000259" key="1">
    <source>
        <dbReference type="Pfam" id="PF03572"/>
    </source>
</evidence>
<protein>
    <recommendedName>
        <fullName evidence="1">Tail specific protease domain-containing protein</fullName>
    </recommendedName>
</protein>
<dbReference type="Gene3D" id="3.90.226.10">
    <property type="entry name" value="2-enoyl-CoA Hydratase, Chain A, domain 1"/>
    <property type="match status" value="1"/>
</dbReference>